<dbReference type="AlphaFoldDB" id="H3NNI7"/>
<evidence type="ECO:0000256" key="1">
    <source>
        <dbReference type="SAM" id="Phobius"/>
    </source>
</evidence>
<sequence>MRYIRDFFYNFSDIIFAIIVTALIGYVLFFNLNHLVNIENENVSTVQAKNEIVNKKDEEINVMIPSNLNVEQLAEILKEYKVINDTKPFIEKFKDTKKTIKSGEIKIKQDISLDELEKLIFE</sequence>
<dbReference type="GeneID" id="96998893"/>
<keyword evidence="1" id="KW-1133">Transmembrane helix</keyword>
<dbReference type="OrthoDB" id="1701767at2"/>
<accession>H3NNI7</accession>
<proteinExistence type="predicted"/>
<keyword evidence="3" id="KW-1185">Reference proteome</keyword>
<feature type="transmembrane region" description="Helical" evidence="1">
    <location>
        <begin position="7"/>
        <end position="29"/>
    </location>
</feature>
<keyword evidence="1" id="KW-0812">Transmembrane</keyword>
<name>H3NNI7_9FIRM</name>
<dbReference type="STRING" id="883114.HMPREF9709_00898"/>
<comment type="caution">
    <text evidence="2">The sequence shown here is derived from an EMBL/GenBank/DDBJ whole genome shotgun (WGS) entry which is preliminary data.</text>
</comment>
<gene>
    <name evidence="2" type="ORF">HMPREF9709_00898</name>
</gene>
<dbReference type="Proteomes" id="UP000004191">
    <property type="component" value="Unassembled WGS sequence"/>
</dbReference>
<keyword evidence="1" id="KW-0472">Membrane</keyword>
<dbReference type="RefSeq" id="WP_005398323.1">
    <property type="nucleotide sequence ID" value="NZ_JH601088.1"/>
</dbReference>
<dbReference type="Gene3D" id="3.30.1490.480">
    <property type="entry name" value="Endolytic murein transglycosylase"/>
    <property type="match status" value="1"/>
</dbReference>
<organism evidence="2 3">
    <name type="scientific">Helcococcus kunzii ATCC 51366</name>
    <dbReference type="NCBI Taxonomy" id="883114"/>
    <lineage>
        <taxon>Bacteria</taxon>
        <taxon>Bacillati</taxon>
        <taxon>Bacillota</taxon>
        <taxon>Tissierellia</taxon>
        <taxon>Tissierellales</taxon>
        <taxon>Peptoniphilaceae</taxon>
        <taxon>Helcococcus</taxon>
    </lineage>
</organism>
<dbReference type="HOGENOM" id="CLU_2023518_0_0_9"/>
<protein>
    <submittedName>
        <fullName evidence="2">Uncharacterized protein</fullName>
    </submittedName>
</protein>
<evidence type="ECO:0000313" key="2">
    <source>
        <dbReference type="EMBL" id="EHR33962.1"/>
    </source>
</evidence>
<dbReference type="EMBL" id="AGEI01000021">
    <property type="protein sequence ID" value="EHR33962.1"/>
    <property type="molecule type" value="Genomic_DNA"/>
</dbReference>
<reference evidence="2 3" key="1">
    <citation type="submission" date="2012-01" db="EMBL/GenBank/DDBJ databases">
        <title>The Genome Sequence of Helcococcus kunzii ATCC 51366.</title>
        <authorList>
            <consortium name="The Broad Institute Genome Sequencing Platform"/>
            <person name="Earl A."/>
            <person name="Ward D."/>
            <person name="Feldgarden M."/>
            <person name="Gevers D."/>
            <person name="Huys G."/>
            <person name="Young S.K."/>
            <person name="Zeng Q."/>
            <person name="Gargeya S."/>
            <person name="Fitzgerald M."/>
            <person name="Haas B."/>
            <person name="Abouelleil A."/>
            <person name="Alvarado L."/>
            <person name="Arachchi H.M."/>
            <person name="Berlin A."/>
            <person name="Chapman S.B."/>
            <person name="Gearin G."/>
            <person name="Goldberg J."/>
            <person name="Griggs A."/>
            <person name="Gujja S."/>
            <person name="Hansen M."/>
            <person name="Heiman D."/>
            <person name="Howarth C."/>
            <person name="Larimer J."/>
            <person name="Lui A."/>
            <person name="MacDonald P.J.P."/>
            <person name="McCowen C."/>
            <person name="Montmayeur A."/>
            <person name="Murphy C."/>
            <person name="Neiman D."/>
            <person name="Pearson M."/>
            <person name="Priest M."/>
            <person name="Roberts A."/>
            <person name="Saif S."/>
            <person name="Shea T."/>
            <person name="Sisk P."/>
            <person name="Stolte C."/>
            <person name="Sykes S."/>
            <person name="Wortman J."/>
            <person name="Nusbaum C."/>
            <person name="Birren B."/>
        </authorList>
    </citation>
    <scope>NUCLEOTIDE SEQUENCE [LARGE SCALE GENOMIC DNA]</scope>
    <source>
        <strain evidence="2 3">ATCC 51366</strain>
    </source>
</reference>
<evidence type="ECO:0000313" key="3">
    <source>
        <dbReference type="Proteomes" id="UP000004191"/>
    </source>
</evidence>